<gene>
    <name evidence="7" type="ORF">AAE3_LOCUS11594</name>
</gene>
<evidence type="ECO:0000256" key="1">
    <source>
        <dbReference type="ARBA" id="ARBA00004191"/>
    </source>
</evidence>
<keyword evidence="8" id="KW-1185">Reference proteome</keyword>
<evidence type="ECO:0000256" key="4">
    <source>
        <dbReference type="ARBA" id="ARBA00022525"/>
    </source>
</evidence>
<comment type="caution">
    <text evidence="7">The sequence shown here is derived from an EMBL/GenBank/DDBJ whole genome shotgun (WGS) entry which is preliminary data.</text>
</comment>
<accession>A0A8S0WB55</accession>
<dbReference type="CDD" id="cd23507">
    <property type="entry name" value="hydrophobin_I"/>
    <property type="match status" value="1"/>
</dbReference>
<evidence type="ECO:0000256" key="6">
    <source>
        <dbReference type="RuleBase" id="RU365009"/>
    </source>
</evidence>
<sequence length="106" mass="10531">MFTKITAILLLALGAMSVAAHDNCNTGPVQCCGATYAPGNYDVTKIASLVGVAVSDVSGTVGLGCSPITVIGAGSGAACHTSPVCCEKNFQNQLVGINCSPVTAQL</sequence>
<keyword evidence="4 6" id="KW-0964">Secreted</keyword>
<dbReference type="SMART" id="SM00075">
    <property type="entry name" value="HYDRO"/>
    <property type="match status" value="1"/>
</dbReference>
<feature type="chain" id="PRO_5035960807" description="Hydrophobin" evidence="6">
    <location>
        <begin position="21"/>
        <end position="106"/>
    </location>
</feature>
<dbReference type="InterPro" id="IPR001338">
    <property type="entry name" value="Class_I_Hydrophobin"/>
</dbReference>
<comment type="subcellular location">
    <subcellularLocation>
        <location evidence="1 6">Secreted</location>
        <location evidence="1 6">Cell wall</location>
    </subcellularLocation>
</comment>
<dbReference type="EMBL" id="CACVBS010000078">
    <property type="protein sequence ID" value="CAA7269408.1"/>
    <property type="molecule type" value="Genomic_DNA"/>
</dbReference>
<dbReference type="Pfam" id="PF01185">
    <property type="entry name" value="Hydrophobin"/>
    <property type="match status" value="1"/>
</dbReference>
<keyword evidence="6" id="KW-0732">Signal</keyword>
<evidence type="ECO:0000256" key="3">
    <source>
        <dbReference type="ARBA" id="ARBA00022512"/>
    </source>
</evidence>
<dbReference type="OrthoDB" id="4225815at2759"/>
<comment type="similarity">
    <text evidence="2 6">Belongs to the fungal hydrophobin family.</text>
</comment>
<evidence type="ECO:0000313" key="7">
    <source>
        <dbReference type="EMBL" id="CAA7269408.1"/>
    </source>
</evidence>
<evidence type="ECO:0000313" key="8">
    <source>
        <dbReference type="Proteomes" id="UP000467700"/>
    </source>
</evidence>
<keyword evidence="5 6" id="KW-1015">Disulfide bond</keyword>
<protein>
    <recommendedName>
        <fullName evidence="6">Hydrophobin</fullName>
    </recommendedName>
</protein>
<dbReference type="AlphaFoldDB" id="A0A8S0WB55"/>
<feature type="signal peptide" evidence="6">
    <location>
        <begin position="1"/>
        <end position="20"/>
    </location>
</feature>
<keyword evidence="3 6" id="KW-0134">Cell wall</keyword>
<evidence type="ECO:0000256" key="2">
    <source>
        <dbReference type="ARBA" id="ARBA00010446"/>
    </source>
</evidence>
<dbReference type="Proteomes" id="UP000467700">
    <property type="component" value="Unassembled WGS sequence"/>
</dbReference>
<dbReference type="GO" id="GO:0009277">
    <property type="term" value="C:fungal-type cell wall"/>
    <property type="evidence" value="ECO:0007669"/>
    <property type="project" value="InterPro"/>
</dbReference>
<proteinExistence type="inferred from homology"/>
<organism evidence="7 8">
    <name type="scientific">Cyclocybe aegerita</name>
    <name type="common">Black poplar mushroom</name>
    <name type="synonym">Agrocybe aegerita</name>
    <dbReference type="NCBI Taxonomy" id="1973307"/>
    <lineage>
        <taxon>Eukaryota</taxon>
        <taxon>Fungi</taxon>
        <taxon>Dikarya</taxon>
        <taxon>Basidiomycota</taxon>
        <taxon>Agaricomycotina</taxon>
        <taxon>Agaricomycetes</taxon>
        <taxon>Agaricomycetidae</taxon>
        <taxon>Agaricales</taxon>
        <taxon>Agaricineae</taxon>
        <taxon>Bolbitiaceae</taxon>
        <taxon>Cyclocybe</taxon>
    </lineage>
</organism>
<reference evidence="7 8" key="1">
    <citation type="submission" date="2020-01" db="EMBL/GenBank/DDBJ databases">
        <authorList>
            <person name="Gupta K D."/>
        </authorList>
    </citation>
    <scope>NUCLEOTIDE SEQUENCE [LARGE SCALE GENOMIC DNA]</scope>
</reference>
<dbReference type="GO" id="GO:0005199">
    <property type="term" value="F:structural constituent of cell wall"/>
    <property type="evidence" value="ECO:0007669"/>
    <property type="project" value="InterPro"/>
</dbReference>
<name>A0A8S0WB55_CYCAE</name>
<evidence type="ECO:0000256" key="5">
    <source>
        <dbReference type="ARBA" id="ARBA00023157"/>
    </source>
</evidence>